<dbReference type="Pfam" id="PF10442">
    <property type="entry name" value="FIST_C"/>
    <property type="match status" value="1"/>
</dbReference>
<dbReference type="Proteomes" id="UP000326939">
    <property type="component" value="Chromosome 15"/>
</dbReference>
<dbReference type="InterPro" id="IPR019494">
    <property type="entry name" value="FIST_C"/>
</dbReference>
<name>A0A5N5KBY1_9ROSI</name>
<accession>A0A5N5KBY1</accession>
<dbReference type="AlphaFoldDB" id="A0A5N5KBY1"/>
<sequence length="172" mass="19367">MKINCVFSRPSTDEEAFTLMFHGVDIRPGDSFLFYHSDSETASSTCDHAFNKLLTLKAEMKSKNYLHLSKFADKDEKKKVLGGLIFSCDRRGESFFGEPFVDSSPFFDSFPTAPVAGLLCRGEIGRGPKSLMNEEDEDENSPSEKNPNFPKYVTISWKCIAVSRMKCFQSSD</sequence>
<dbReference type="PANTHER" id="PTHR14939">
    <property type="entry name" value="F-BOX ONLY PROTEIN 22"/>
    <property type="match status" value="1"/>
</dbReference>
<dbReference type="PANTHER" id="PTHR14939:SF8">
    <property type="entry name" value="FIST C-DOMAIN DOMAIN-CONTAINING PROTEIN"/>
    <property type="match status" value="1"/>
</dbReference>
<gene>
    <name evidence="2" type="ORF">DKX38_022906</name>
</gene>
<comment type="caution">
    <text evidence="2">The sequence shown here is derived from an EMBL/GenBank/DDBJ whole genome shotgun (WGS) entry which is preliminary data.</text>
</comment>
<evidence type="ECO:0000313" key="2">
    <source>
        <dbReference type="EMBL" id="KAB5525157.1"/>
    </source>
</evidence>
<proteinExistence type="predicted"/>
<evidence type="ECO:0000259" key="1">
    <source>
        <dbReference type="Pfam" id="PF10442"/>
    </source>
</evidence>
<organism evidence="2 3">
    <name type="scientific">Salix brachista</name>
    <dbReference type="NCBI Taxonomy" id="2182728"/>
    <lineage>
        <taxon>Eukaryota</taxon>
        <taxon>Viridiplantae</taxon>
        <taxon>Streptophyta</taxon>
        <taxon>Embryophyta</taxon>
        <taxon>Tracheophyta</taxon>
        <taxon>Spermatophyta</taxon>
        <taxon>Magnoliopsida</taxon>
        <taxon>eudicotyledons</taxon>
        <taxon>Gunneridae</taxon>
        <taxon>Pentapetalae</taxon>
        <taxon>rosids</taxon>
        <taxon>fabids</taxon>
        <taxon>Malpighiales</taxon>
        <taxon>Salicaceae</taxon>
        <taxon>Saliceae</taxon>
        <taxon>Salix</taxon>
    </lineage>
</organism>
<protein>
    <recommendedName>
        <fullName evidence="1">FIST C-domain domain-containing protein</fullName>
    </recommendedName>
</protein>
<evidence type="ECO:0000313" key="3">
    <source>
        <dbReference type="Proteomes" id="UP000326939"/>
    </source>
</evidence>
<dbReference type="GO" id="GO:0000209">
    <property type="term" value="P:protein polyubiquitination"/>
    <property type="evidence" value="ECO:0007669"/>
    <property type="project" value="TreeGrafter"/>
</dbReference>
<feature type="domain" description="FIST C-domain" evidence="1">
    <location>
        <begin position="13"/>
        <end position="126"/>
    </location>
</feature>
<keyword evidence="3" id="KW-1185">Reference proteome</keyword>
<dbReference type="EMBL" id="VDCV01000015">
    <property type="protein sequence ID" value="KAB5525157.1"/>
    <property type="molecule type" value="Genomic_DNA"/>
</dbReference>
<dbReference type="GO" id="GO:0032436">
    <property type="term" value="P:positive regulation of proteasomal ubiquitin-dependent protein catabolic process"/>
    <property type="evidence" value="ECO:0007669"/>
    <property type="project" value="TreeGrafter"/>
</dbReference>
<reference evidence="3" key="1">
    <citation type="journal article" date="2019" name="Gigascience">
        <title>De novo genome assembly of the endangered Acer yangbiense, a plant species with extremely small populations endemic to Yunnan Province, China.</title>
        <authorList>
            <person name="Yang J."/>
            <person name="Wariss H.M."/>
            <person name="Tao L."/>
            <person name="Zhang R."/>
            <person name="Yun Q."/>
            <person name="Hollingsworth P."/>
            <person name="Dao Z."/>
            <person name="Luo G."/>
            <person name="Guo H."/>
            <person name="Ma Y."/>
            <person name="Sun W."/>
        </authorList>
    </citation>
    <scope>NUCLEOTIDE SEQUENCE [LARGE SCALE GENOMIC DNA]</scope>
    <source>
        <strain evidence="3">cv. br00</strain>
    </source>
</reference>